<dbReference type="PANTHER" id="PTHR43226:SF3">
    <property type="entry name" value="XAA-PRO AMINOPEPTIDASE AN0832-RELATED"/>
    <property type="match status" value="1"/>
</dbReference>
<evidence type="ECO:0000256" key="5">
    <source>
        <dbReference type="ARBA" id="ARBA00023049"/>
    </source>
</evidence>
<feature type="domain" description="Aminopeptidase P N-terminal" evidence="8">
    <location>
        <begin position="73"/>
        <end position="198"/>
    </location>
</feature>
<evidence type="ECO:0000259" key="8">
    <source>
        <dbReference type="SMART" id="SM01011"/>
    </source>
</evidence>
<dbReference type="SMART" id="SM01011">
    <property type="entry name" value="AMP_N"/>
    <property type="match status" value="1"/>
</dbReference>
<comment type="caution">
    <text evidence="9">The sequence shown here is derived from an EMBL/GenBank/DDBJ whole genome shotgun (WGS) entry which is preliminary data.</text>
</comment>
<evidence type="ECO:0000256" key="6">
    <source>
        <dbReference type="ARBA" id="ARBA00032413"/>
    </source>
</evidence>
<evidence type="ECO:0000256" key="1">
    <source>
        <dbReference type="ARBA" id="ARBA00022438"/>
    </source>
</evidence>
<proteinExistence type="predicted"/>
<dbReference type="GO" id="GO:0030145">
    <property type="term" value="F:manganese ion binding"/>
    <property type="evidence" value="ECO:0007669"/>
    <property type="project" value="InterPro"/>
</dbReference>
<evidence type="ECO:0000256" key="7">
    <source>
        <dbReference type="SAM" id="MobiDB-lite"/>
    </source>
</evidence>
<sequence>MDFNHDLVLVDEFDALSIEVKPAASSRPRSARGKEVKPKSLTPGNAGTSKPNERVLGSNTLDMAWLHKDLGKFPAKTHARRVAKELGVKSGLIYLLGQEEKLYEDSDMSPDFYYLAGADFPGCAVTYDIAQDYLILWVPRMDPRTVLWYGRTPSLDECKAAYDVDSVRFIGALDRTLRLVITPGTVIYALHPDQAPKLEGVKKAVHIDTTKLKPAMDNARVIKTDYEIALIRRANAVS</sequence>
<evidence type="ECO:0000256" key="2">
    <source>
        <dbReference type="ARBA" id="ARBA00022670"/>
    </source>
</evidence>
<dbReference type="EMBL" id="MU855864">
    <property type="protein sequence ID" value="KAK3898882.1"/>
    <property type="molecule type" value="Genomic_DNA"/>
</dbReference>
<dbReference type="SUPFAM" id="SSF53092">
    <property type="entry name" value="Creatinase/prolidase N-terminal domain"/>
    <property type="match status" value="1"/>
</dbReference>
<dbReference type="PANTHER" id="PTHR43226">
    <property type="entry name" value="XAA-PRO AMINOPEPTIDASE 3"/>
    <property type="match status" value="1"/>
</dbReference>
<keyword evidence="4" id="KW-0378">Hydrolase</keyword>
<dbReference type="Proteomes" id="UP001303889">
    <property type="component" value="Unassembled WGS sequence"/>
</dbReference>
<keyword evidence="1" id="KW-0031">Aminopeptidase</keyword>
<protein>
    <recommendedName>
        <fullName evidence="6">Prolidase</fullName>
    </recommendedName>
</protein>
<dbReference type="InterPro" id="IPR007865">
    <property type="entry name" value="Aminopep_P_N"/>
</dbReference>
<dbReference type="Pfam" id="PF05195">
    <property type="entry name" value="AMP_N"/>
    <property type="match status" value="1"/>
</dbReference>
<dbReference type="InterPro" id="IPR052433">
    <property type="entry name" value="X-Pro_dipept-like"/>
</dbReference>
<keyword evidence="5" id="KW-0482">Metalloprotease</keyword>
<dbReference type="InterPro" id="IPR029149">
    <property type="entry name" value="Creatin/AminoP/Spt16_N"/>
</dbReference>
<organism evidence="9 10">
    <name type="scientific">Staphylotrichum tortipilum</name>
    <dbReference type="NCBI Taxonomy" id="2831512"/>
    <lineage>
        <taxon>Eukaryota</taxon>
        <taxon>Fungi</taxon>
        <taxon>Dikarya</taxon>
        <taxon>Ascomycota</taxon>
        <taxon>Pezizomycotina</taxon>
        <taxon>Sordariomycetes</taxon>
        <taxon>Sordariomycetidae</taxon>
        <taxon>Sordariales</taxon>
        <taxon>Chaetomiaceae</taxon>
        <taxon>Staphylotrichum</taxon>
    </lineage>
</organism>
<evidence type="ECO:0000256" key="4">
    <source>
        <dbReference type="ARBA" id="ARBA00022801"/>
    </source>
</evidence>
<reference evidence="9" key="2">
    <citation type="submission" date="2023-05" db="EMBL/GenBank/DDBJ databases">
        <authorList>
            <consortium name="Lawrence Berkeley National Laboratory"/>
            <person name="Steindorff A."/>
            <person name="Hensen N."/>
            <person name="Bonometti L."/>
            <person name="Westerberg I."/>
            <person name="Brannstrom I.O."/>
            <person name="Guillou S."/>
            <person name="Cros-Aarteil S."/>
            <person name="Calhoun S."/>
            <person name="Haridas S."/>
            <person name="Kuo A."/>
            <person name="Mondo S."/>
            <person name="Pangilinan J."/>
            <person name="Riley R."/>
            <person name="Labutti K."/>
            <person name="Andreopoulos B."/>
            <person name="Lipzen A."/>
            <person name="Chen C."/>
            <person name="Yanf M."/>
            <person name="Daum C."/>
            <person name="Ng V."/>
            <person name="Clum A."/>
            <person name="Ohm R."/>
            <person name="Martin F."/>
            <person name="Silar P."/>
            <person name="Natvig D."/>
            <person name="Lalanne C."/>
            <person name="Gautier V."/>
            <person name="Ament-Velasquez S.L."/>
            <person name="Kruys A."/>
            <person name="Hutchinson M.I."/>
            <person name="Powell A.J."/>
            <person name="Barry K."/>
            <person name="Miller A.N."/>
            <person name="Grigoriev I.V."/>
            <person name="Debuchy R."/>
            <person name="Gladieux P."/>
            <person name="Thoren M.H."/>
            <person name="Johannesson H."/>
        </authorList>
    </citation>
    <scope>NUCLEOTIDE SEQUENCE</scope>
    <source>
        <strain evidence="9">CBS 103.79</strain>
    </source>
</reference>
<keyword evidence="10" id="KW-1185">Reference proteome</keyword>
<keyword evidence="2" id="KW-0645">Protease</keyword>
<dbReference type="AlphaFoldDB" id="A0AAN6MDC3"/>
<evidence type="ECO:0000313" key="9">
    <source>
        <dbReference type="EMBL" id="KAK3898882.1"/>
    </source>
</evidence>
<keyword evidence="3" id="KW-0479">Metal-binding</keyword>
<reference evidence="9" key="1">
    <citation type="journal article" date="2023" name="Mol. Phylogenet. Evol.">
        <title>Genome-scale phylogeny and comparative genomics of the fungal order Sordariales.</title>
        <authorList>
            <person name="Hensen N."/>
            <person name="Bonometti L."/>
            <person name="Westerberg I."/>
            <person name="Brannstrom I.O."/>
            <person name="Guillou S."/>
            <person name="Cros-Aarteil S."/>
            <person name="Calhoun S."/>
            <person name="Haridas S."/>
            <person name="Kuo A."/>
            <person name="Mondo S."/>
            <person name="Pangilinan J."/>
            <person name="Riley R."/>
            <person name="LaButti K."/>
            <person name="Andreopoulos B."/>
            <person name="Lipzen A."/>
            <person name="Chen C."/>
            <person name="Yan M."/>
            <person name="Daum C."/>
            <person name="Ng V."/>
            <person name="Clum A."/>
            <person name="Steindorff A."/>
            <person name="Ohm R.A."/>
            <person name="Martin F."/>
            <person name="Silar P."/>
            <person name="Natvig D.O."/>
            <person name="Lalanne C."/>
            <person name="Gautier V."/>
            <person name="Ament-Velasquez S.L."/>
            <person name="Kruys A."/>
            <person name="Hutchinson M.I."/>
            <person name="Powell A.J."/>
            <person name="Barry K."/>
            <person name="Miller A.N."/>
            <person name="Grigoriev I.V."/>
            <person name="Debuchy R."/>
            <person name="Gladieux P."/>
            <person name="Hiltunen Thoren M."/>
            <person name="Johannesson H."/>
        </authorList>
    </citation>
    <scope>NUCLEOTIDE SEQUENCE</scope>
    <source>
        <strain evidence="9">CBS 103.79</strain>
    </source>
</reference>
<evidence type="ECO:0000313" key="10">
    <source>
        <dbReference type="Proteomes" id="UP001303889"/>
    </source>
</evidence>
<name>A0AAN6MDC3_9PEZI</name>
<dbReference type="GO" id="GO:0070006">
    <property type="term" value="F:metalloaminopeptidase activity"/>
    <property type="evidence" value="ECO:0007669"/>
    <property type="project" value="InterPro"/>
</dbReference>
<evidence type="ECO:0000256" key="3">
    <source>
        <dbReference type="ARBA" id="ARBA00022723"/>
    </source>
</evidence>
<dbReference type="GO" id="GO:0006508">
    <property type="term" value="P:proteolysis"/>
    <property type="evidence" value="ECO:0007669"/>
    <property type="project" value="UniProtKB-KW"/>
</dbReference>
<dbReference type="Gene3D" id="3.40.350.10">
    <property type="entry name" value="Creatinase/prolidase N-terminal domain"/>
    <property type="match status" value="1"/>
</dbReference>
<feature type="non-terminal residue" evidence="9">
    <location>
        <position position="238"/>
    </location>
</feature>
<feature type="region of interest" description="Disordered" evidence="7">
    <location>
        <begin position="24"/>
        <end position="53"/>
    </location>
</feature>
<accession>A0AAN6MDC3</accession>
<gene>
    <name evidence="9" type="ORF">C8A05DRAFT_37511</name>
</gene>